<accession>A0A0E9RUH5</accession>
<sequence length="92" mass="10492">MTTWPRPTPPDPSCHPRPLPPFSLLVWRVAMRTARWAAVRSLSRRFPAGSCPVPPVPALPIPPAVHPRRTLPRSPRVWRWRLRSPEQALAAR</sequence>
<dbReference type="EMBL" id="GBXM01075776">
    <property type="protein sequence ID" value="JAH32801.1"/>
    <property type="molecule type" value="Transcribed_RNA"/>
</dbReference>
<name>A0A0E9RUH5_ANGAN</name>
<proteinExistence type="predicted"/>
<dbReference type="AlphaFoldDB" id="A0A0E9RUH5"/>
<reference evidence="1" key="2">
    <citation type="journal article" date="2015" name="Fish Shellfish Immunol.">
        <title>Early steps in the European eel (Anguilla anguilla)-Vibrio vulnificus interaction in the gills: Role of the RtxA13 toxin.</title>
        <authorList>
            <person name="Callol A."/>
            <person name="Pajuelo D."/>
            <person name="Ebbesson L."/>
            <person name="Teles M."/>
            <person name="MacKenzie S."/>
            <person name="Amaro C."/>
        </authorList>
    </citation>
    <scope>NUCLEOTIDE SEQUENCE</scope>
</reference>
<reference evidence="1" key="1">
    <citation type="submission" date="2014-11" db="EMBL/GenBank/DDBJ databases">
        <authorList>
            <person name="Amaro Gonzalez C."/>
        </authorList>
    </citation>
    <scope>NUCLEOTIDE SEQUENCE</scope>
</reference>
<evidence type="ECO:0000313" key="1">
    <source>
        <dbReference type="EMBL" id="JAH32801.1"/>
    </source>
</evidence>
<protein>
    <submittedName>
        <fullName evidence="1">Uncharacterized protein</fullName>
    </submittedName>
</protein>
<organism evidence="1">
    <name type="scientific">Anguilla anguilla</name>
    <name type="common">European freshwater eel</name>
    <name type="synonym">Muraena anguilla</name>
    <dbReference type="NCBI Taxonomy" id="7936"/>
    <lineage>
        <taxon>Eukaryota</taxon>
        <taxon>Metazoa</taxon>
        <taxon>Chordata</taxon>
        <taxon>Craniata</taxon>
        <taxon>Vertebrata</taxon>
        <taxon>Euteleostomi</taxon>
        <taxon>Actinopterygii</taxon>
        <taxon>Neopterygii</taxon>
        <taxon>Teleostei</taxon>
        <taxon>Anguilliformes</taxon>
        <taxon>Anguillidae</taxon>
        <taxon>Anguilla</taxon>
    </lineage>
</organism>